<evidence type="ECO:0000313" key="2">
    <source>
        <dbReference type="Proteomes" id="UP001586593"/>
    </source>
</evidence>
<accession>A0ABR3WLZ2</accession>
<sequence length="102" mass="11238">MYILIPGSSKRMSAGTTIVQFVAQGSANGILEASVYCYYITVAHRRCQDVPCIPVSLASPRISYLIASYSRLLSWDTSLKSHPGETTVLLRQAPQMTSPRCR</sequence>
<name>A0ABR3WLZ2_9PEZI</name>
<gene>
    <name evidence="1" type="ORF">VTK73DRAFT_5738</name>
</gene>
<evidence type="ECO:0000313" key="1">
    <source>
        <dbReference type="EMBL" id="KAL1864654.1"/>
    </source>
</evidence>
<proteinExistence type="predicted"/>
<comment type="caution">
    <text evidence="1">The sequence shown here is derived from an EMBL/GenBank/DDBJ whole genome shotgun (WGS) entry which is preliminary data.</text>
</comment>
<protein>
    <submittedName>
        <fullName evidence="1">Uncharacterized protein</fullName>
    </submittedName>
</protein>
<dbReference type="EMBL" id="JAZHXJ010000320">
    <property type="protein sequence ID" value="KAL1864654.1"/>
    <property type="molecule type" value="Genomic_DNA"/>
</dbReference>
<dbReference type="Proteomes" id="UP001586593">
    <property type="component" value="Unassembled WGS sequence"/>
</dbReference>
<keyword evidence="2" id="KW-1185">Reference proteome</keyword>
<organism evidence="1 2">
    <name type="scientific">Phialemonium thermophilum</name>
    <dbReference type="NCBI Taxonomy" id="223376"/>
    <lineage>
        <taxon>Eukaryota</taxon>
        <taxon>Fungi</taxon>
        <taxon>Dikarya</taxon>
        <taxon>Ascomycota</taxon>
        <taxon>Pezizomycotina</taxon>
        <taxon>Sordariomycetes</taxon>
        <taxon>Sordariomycetidae</taxon>
        <taxon>Cephalothecales</taxon>
        <taxon>Cephalothecaceae</taxon>
        <taxon>Phialemonium</taxon>
    </lineage>
</organism>
<reference evidence="1 2" key="1">
    <citation type="journal article" date="2024" name="Commun. Biol.">
        <title>Comparative genomic analysis of thermophilic fungi reveals convergent evolutionary adaptations and gene losses.</title>
        <authorList>
            <person name="Steindorff A.S."/>
            <person name="Aguilar-Pontes M.V."/>
            <person name="Robinson A.J."/>
            <person name="Andreopoulos B."/>
            <person name="LaButti K."/>
            <person name="Kuo A."/>
            <person name="Mondo S."/>
            <person name="Riley R."/>
            <person name="Otillar R."/>
            <person name="Haridas S."/>
            <person name="Lipzen A."/>
            <person name="Grimwood J."/>
            <person name="Schmutz J."/>
            <person name="Clum A."/>
            <person name="Reid I.D."/>
            <person name="Moisan M.C."/>
            <person name="Butler G."/>
            <person name="Nguyen T.T.M."/>
            <person name="Dewar K."/>
            <person name="Conant G."/>
            <person name="Drula E."/>
            <person name="Henrissat B."/>
            <person name="Hansel C."/>
            <person name="Singer S."/>
            <person name="Hutchinson M.I."/>
            <person name="de Vries R.P."/>
            <person name="Natvig D.O."/>
            <person name="Powell A.J."/>
            <person name="Tsang A."/>
            <person name="Grigoriev I.V."/>
        </authorList>
    </citation>
    <scope>NUCLEOTIDE SEQUENCE [LARGE SCALE GENOMIC DNA]</scope>
    <source>
        <strain evidence="1 2">ATCC 24622</strain>
    </source>
</reference>